<evidence type="ECO:0000259" key="6">
    <source>
        <dbReference type="Pfam" id="PF14759"/>
    </source>
</evidence>
<dbReference type="InterPro" id="IPR023753">
    <property type="entry name" value="FAD/NAD-binding_dom"/>
</dbReference>
<gene>
    <name evidence="7" type="ORF">SAMN04488035_0519</name>
</gene>
<keyword evidence="8" id="KW-1185">Reference proteome</keyword>
<dbReference type="OrthoDB" id="1145at2"/>
<dbReference type="SUPFAM" id="SSF55424">
    <property type="entry name" value="FAD/NAD-linked reductases, dimerisation (C-terminal) domain"/>
    <property type="match status" value="1"/>
</dbReference>
<dbReference type="PANTHER" id="PTHR43557:SF2">
    <property type="entry name" value="RIESKE DOMAIN-CONTAINING PROTEIN-RELATED"/>
    <property type="match status" value="1"/>
</dbReference>
<evidence type="ECO:0000256" key="2">
    <source>
        <dbReference type="ARBA" id="ARBA00022630"/>
    </source>
</evidence>
<dbReference type="EMBL" id="FONZ01000001">
    <property type="protein sequence ID" value="SFE78741.1"/>
    <property type="molecule type" value="Genomic_DNA"/>
</dbReference>
<dbReference type="Pfam" id="PF14759">
    <property type="entry name" value="Reductase_C"/>
    <property type="match status" value="1"/>
</dbReference>
<keyword evidence="4" id="KW-0560">Oxidoreductase</keyword>
<protein>
    <submittedName>
        <fullName evidence="7">NADPH-dependent 2,4-dienoyl-CoA reductase, sulfur reductase</fullName>
    </submittedName>
</protein>
<feature type="domain" description="FAD/NAD(P)-binding" evidence="5">
    <location>
        <begin position="6"/>
        <end position="294"/>
    </location>
</feature>
<feature type="domain" description="Reductase C-terminal" evidence="6">
    <location>
        <begin position="328"/>
        <end position="408"/>
    </location>
</feature>
<evidence type="ECO:0000259" key="5">
    <source>
        <dbReference type="Pfam" id="PF07992"/>
    </source>
</evidence>
<organism evidence="7 8">
    <name type="scientific">Flavimobilis marinus</name>
    <dbReference type="NCBI Taxonomy" id="285351"/>
    <lineage>
        <taxon>Bacteria</taxon>
        <taxon>Bacillati</taxon>
        <taxon>Actinomycetota</taxon>
        <taxon>Actinomycetes</taxon>
        <taxon>Micrococcales</taxon>
        <taxon>Jonesiaceae</taxon>
        <taxon>Flavimobilis</taxon>
    </lineage>
</organism>
<dbReference type="SUPFAM" id="SSF51905">
    <property type="entry name" value="FAD/NAD(P)-binding domain"/>
    <property type="match status" value="2"/>
</dbReference>
<dbReference type="AlphaFoldDB" id="A0A1I2DED9"/>
<evidence type="ECO:0000313" key="8">
    <source>
        <dbReference type="Proteomes" id="UP000198520"/>
    </source>
</evidence>
<accession>A0A1I2DED9</accession>
<reference evidence="8" key="1">
    <citation type="submission" date="2016-10" db="EMBL/GenBank/DDBJ databases">
        <authorList>
            <person name="Varghese N."/>
            <person name="Submissions S."/>
        </authorList>
    </citation>
    <scope>NUCLEOTIDE SEQUENCE [LARGE SCALE GENOMIC DNA]</scope>
    <source>
        <strain evidence="8">DSM 19083</strain>
    </source>
</reference>
<evidence type="ECO:0000313" key="7">
    <source>
        <dbReference type="EMBL" id="SFE78741.1"/>
    </source>
</evidence>
<dbReference type="InterPro" id="IPR028202">
    <property type="entry name" value="Reductase_C"/>
</dbReference>
<dbReference type="Proteomes" id="UP000198520">
    <property type="component" value="Unassembled WGS sequence"/>
</dbReference>
<dbReference type="STRING" id="285351.SAMN04488035_0519"/>
<dbReference type="GO" id="GO:0005737">
    <property type="term" value="C:cytoplasm"/>
    <property type="evidence" value="ECO:0007669"/>
    <property type="project" value="TreeGrafter"/>
</dbReference>
<dbReference type="Gene3D" id="3.50.50.60">
    <property type="entry name" value="FAD/NAD(P)-binding domain"/>
    <property type="match status" value="2"/>
</dbReference>
<dbReference type="InterPro" id="IPR016156">
    <property type="entry name" value="FAD/NAD-linked_Rdtase_dimer_sf"/>
</dbReference>
<dbReference type="PANTHER" id="PTHR43557">
    <property type="entry name" value="APOPTOSIS-INDUCING FACTOR 1"/>
    <property type="match status" value="1"/>
</dbReference>
<evidence type="ECO:0000256" key="1">
    <source>
        <dbReference type="ARBA" id="ARBA00001974"/>
    </source>
</evidence>
<comment type="cofactor">
    <cofactor evidence="1">
        <name>FAD</name>
        <dbReference type="ChEBI" id="CHEBI:57692"/>
    </cofactor>
</comment>
<evidence type="ECO:0000256" key="4">
    <source>
        <dbReference type="ARBA" id="ARBA00023002"/>
    </source>
</evidence>
<sequence length="415" mass="43183">MSRSPAVVVVGAGLAGLRTAACLRTSGFAGHLTLVGDEGLAPYDRPPLSKHLFDQPTPVWLAEDLGLAPAIDDERLGDPAVALTAEGDGYEVRLRSGATLRADAVVLATGARPHNPWPHAWTLHTADDAARLRAALSPGTRLACVGAGWIGAELAGVCAAAGVDVTVIEAAPTPLYAALGAEVGARTAAWYPAGTLRTDSAVADVVAGAVLLEGGEKIPADVVVAAIGVRPATAWLADSPVPLLPDGTVRVDELMRPLLATGEVALPRLRVVGDLATRRSRRHGWVRPGHWDAALRGPEPAAASLVAELAGEHPGDPTTAPDPAPYVFSTQHGHDLALFGAPSPDAEVVLREDGTGWTALWVSPVDGTTSAILTVDRPRDTAAARRLFAGERLPRVDTEAVRDPAERLVPMVERR</sequence>
<dbReference type="InterPro" id="IPR036188">
    <property type="entry name" value="FAD/NAD-bd_sf"/>
</dbReference>
<dbReference type="Pfam" id="PF07992">
    <property type="entry name" value="Pyr_redox_2"/>
    <property type="match status" value="1"/>
</dbReference>
<keyword evidence="2" id="KW-0285">Flavoprotein</keyword>
<dbReference type="Gene3D" id="3.30.390.30">
    <property type="match status" value="1"/>
</dbReference>
<dbReference type="GO" id="GO:0016651">
    <property type="term" value="F:oxidoreductase activity, acting on NAD(P)H"/>
    <property type="evidence" value="ECO:0007669"/>
    <property type="project" value="TreeGrafter"/>
</dbReference>
<proteinExistence type="predicted"/>
<dbReference type="PRINTS" id="PR00368">
    <property type="entry name" value="FADPNR"/>
</dbReference>
<dbReference type="RefSeq" id="WP_093375671.1">
    <property type="nucleotide sequence ID" value="NZ_BNAN01000001.1"/>
</dbReference>
<name>A0A1I2DED9_9MICO</name>
<keyword evidence="3" id="KW-0274">FAD</keyword>
<dbReference type="InterPro" id="IPR050446">
    <property type="entry name" value="FAD-oxidoreductase/Apoptosis"/>
</dbReference>
<evidence type="ECO:0000256" key="3">
    <source>
        <dbReference type="ARBA" id="ARBA00022827"/>
    </source>
</evidence>